<organism evidence="8 9">
    <name type="scientific">Pseudanabaena frigida</name>
    <dbReference type="NCBI Taxonomy" id="945775"/>
    <lineage>
        <taxon>Bacteria</taxon>
        <taxon>Bacillati</taxon>
        <taxon>Cyanobacteriota</taxon>
        <taxon>Cyanophyceae</taxon>
        <taxon>Pseudanabaenales</taxon>
        <taxon>Pseudanabaenaceae</taxon>
        <taxon>Pseudanabaena</taxon>
    </lineage>
</organism>
<protein>
    <submittedName>
        <fullName evidence="8">DUF1049 domain-containing protein</fullName>
    </submittedName>
</protein>
<dbReference type="AlphaFoldDB" id="A0A2W4VWU3"/>
<proteinExistence type="predicted"/>
<reference evidence="8 9" key="1">
    <citation type="submission" date="2018-04" db="EMBL/GenBank/DDBJ databases">
        <authorList>
            <person name="Go L.Y."/>
            <person name="Mitchell J.A."/>
        </authorList>
    </citation>
    <scope>NUCLEOTIDE SEQUENCE [LARGE SCALE GENOMIC DNA]</scope>
    <source>
        <strain evidence="8">ULC066bin1</strain>
    </source>
</reference>
<evidence type="ECO:0000313" key="8">
    <source>
        <dbReference type="EMBL" id="PZO37313.1"/>
    </source>
</evidence>
<evidence type="ECO:0000313" key="9">
    <source>
        <dbReference type="Proteomes" id="UP000249467"/>
    </source>
</evidence>
<name>A0A2W4VWU3_9CYAN</name>
<sequence length="115" mass="12728">MRQLNFVVIFIVALALVLFALENTSPASIQIIPQLKVAAPISVELILAMGLGAVLAWIFSVWSGLQKSIDMRNKNVQIQNLQETVQNLSVEIEERKRLVSASAIDVEIDEDKPKS</sequence>
<feature type="coiled-coil region" evidence="5">
    <location>
        <begin position="71"/>
        <end position="98"/>
    </location>
</feature>
<evidence type="ECO:0000256" key="4">
    <source>
        <dbReference type="ARBA" id="ARBA00023136"/>
    </source>
</evidence>
<keyword evidence="4 6" id="KW-0472">Membrane</keyword>
<feature type="domain" description="Lipopolysaccharide assembly protein A" evidence="7">
    <location>
        <begin position="22"/>
        <end position="85"/>
    </location>
</feature>
<feature type="transmembrane region" description="Helical" evidence="6">
    <location>
        <begin position="45"/>
        <end position="65"/>
    </location>
</feature>
<evidence type="ECO:0000259" key="7">
    <source>
        <dbReference type="Pfam" id="PF06305"/>
    </source>
</evidence>
<evidence type="ECO:0000256" key="5">
    <source>
        <dbReference type="SAM" id="Coils"/>
    </source>
</evidence>
<dbReference type="GO" id="GO:0005886">
    <property type="term" value="C:plasma membrane"/>
    <property type="evidence" value="ECO:0007669"/>
    <property type="project" value="InterPro"/>
</dbReference>
<keyword evidence="5" id="KW-0175">Coiled coil</keyword>
<dbReference type="Pfam" id="PF06305">
    <property type="entry name" value="LapA_dom"/>
    <property type="match status" value="1"/>
</dbReference>
<keyword evidence="3 6" id="KW-1133">Transmembrane helix</keyword>
<dbReference type="InterPro" id="IPR010445">
    <property type="entry name" value="LapA_dom"/>
</dbReference>
<keyword evidence="1" id="KW-1003">Cell membrane</keyword>
<accession>A0A2W4VWU3</accession>
<keyword evidence="2 6" id="KW-0812">Transmembrane</keyword>
<comment type="caution">
    <text evidence="8">The sequence shown here is derived from an EMBL/GenBank/DDBJ whole genome shotgun (WGS) entry which is preliminary data.</text>
</comment>
<reference evidence="8 9" key="2">
    <citation type="submission" date="2018-06" db="EMBL/GenBank/DDBJ databases">
        <title>Metagenomic assembly of (sub)arctic Cyanobacteria and their associated microbiome from non-axenic cultures.</title>
        <authorList>
            <person name="Baurain D."/>
        </authorList>
    </citation>
    <scope>NUCLEOTIDE SEQUENCE [LARGE SCALE GENOMIC DNA]</scope>
    <source>
        <strain evidence="8">ULC066bin1</strain>
    </source>
</reference>
<dbReference type="EMBL" id="QBML01000032">
    <property type="protein sequence ID" value="PZO37313.1"/>
    <property type="molecule type" value="Genomic_DNA"/>
</dbReference>
<gene>
    <name evidence="8" type="ORF">DCF19_19230</name>
</gene>
<evidence type="ECO:0000256" key="2">
    <source>
        <dbReference type="ARBA" id="ARBA00022692"/>
    </source>
</evidence>
<evidence type="ECO:0000256" key="6">
    <source>
        <dbReference type="SAM" id="Phobius"/>
    </source>
</evidence>
<evidence type="ECO:0000256" key="3">
    <source>
        <dbReference type="ARBA" id="ARBA00022989"/>
    </source>
</evidence>
<dbReference type="Proteomes" id="UP000249467">
    <property type="component" value="Unassembled WGS sequence"/>
</dbReference>
<evidence type="ECO:0000256" key="1">
    <source>
        <dbReference type="ARBA" id="ARBA00022475"/>
    </source>
</evidence>